<evidence type="ECO:0000256" key="2">
    <source>
        <dbReference type="ARBA" id="ARBA00022801"/>
    </source>
</evidence>
<accession>A0A918X685</accession>
<gene>
    <name evidence="5" type="ORF">GCM10007147_01590</name>
</gene>
<dbReference type="GO" id="GO:0005975">
    <property type="term" value="P:carbohydrate metabolic process"/>
    <property type="evidence" value="ECO:0007669"/>
    <property type="project" value="InterPro"/>
</dbReference>
<keyword evidence="1" id="KW-0479">Metal-binding</keyword>
<feature type="region of interest" description="Disordered" evidence="3">
    <location>
        <begin position="283"/>
        <end position="305"/>
    </location>
</feature>
<comment type="caution">
    <text evidence="5">The sequence shown here is derived from an EMBL/GenBank/DDBJ whole genome shotgun (WGS) entry which is preliminary data.</text>
</comment>
<evidence type="ECO:0000256" key="1">
    <source>
        <dbReference type="ARBA" id="ARBA00022723"/>
    </source>
</evidence>
<evidence type="ECO:0000313" key="5">
    <source>
        <dbReference type="EMBL" id="GHD14974.1"/>
    </source>
</evidence>
<keyword evidence="2" id="KW-0378">Hydrolase</keyword>
<feature type="domain" description="NodB homology" evidence="4">
    <location>
        <begin position="314"/>
        <end position="490"/>
    </location>
</feature>
<dbReference type="Gene3D" id="3.20.20.370">
    <property type="entry name" value="Glycoside hydrolase/deacetylase"/>
    <property type="match status" value="1"/>
</dbReference>
<proteinExistence type="predicted"/>
<feature type="compositionally biased region" description="Acidic residues" evidence="3">
    <location>
        <begin position="509"/>
        <end position="527"/>
    </location>
</feature>
<dbReference type="GO" id="GO:0016810">
    <property type="term" value="F:hydrolase activity, acting on carbon-nitrogen (but not peptide) bonds"/>
    <property type="evidence" value="ECO:0007669"/>
    <property type="project" value="InterPro"/>
</dbReference>
<dbReference type="PROSITE" id="PS51677">
    <property type="entry name" value="NODB"/>
    <property type="match status" value="1"/>
</dbReference>
<dbReference type="Pfam" id="PF01522">
    <property type="entry name" value="Polysacc_deac_1"/>
    <property type="match status" value="1"/>
</dbReference>
<feature type="region of interest" description="Disordered" evidence="3">
    <location>
        <begin position="45"/>
        <end position="101"/>
    </location>
</feature>
<evidence type="ECO:0000256" key="3">
    <source>
        <dbReference type="SAM" id="MobiDB-lite"/>
    </source>
</evidence>
<dbReference type="PANTHER" id="PTHR10587:SF133">
    <property type="entry name" value="CHITIN DEACETYLASE 1-RELATED"/>
    <property type="match status" value="1"/>
</dbReference>
<dbReference type="GO" id="GO:0046872">
    <property type="term" value="F:metal ion binding"/>
    <property type="evidence" value="ECO:0007669"/>
    <property type="project" value="UniProtKB-KW"/>
</dbReference>
<dbReference type="InterPro" id="IPR050248">
    <property type="entry name" value="Polysacc_deacetylase_ArnD"/>
</dbReference>
<evidence type="ECO:0000259" key="4">
    <source>
        <dbReference type="PROSITE" id="PS51677"/>
    </source>
</evidence>
<dbReference type="InterPro" id="IPR011330">
    <property type="entry name" value="Glyco_hydro/deAcase_b/a-brl"/>
</dbReference>
<organism evidence="5 6">
    <name type="scientific">Nocardiopsis kunsanensis</name>
    <dbReference type="NCBI Taxonomy" id="141693"/>
    <lineage>
        <taxon>Bacteria</taxon>
        <taxon>Bacillati</taxon>
        <taxon>Actinomycetota</taxon>
        <taxon>Actinomycetes</taxon>
        <taxon>Streptosporangiales</taxon>
        <taxon>Nocardiopsidaceae</taxon>
        <taxon>Nocardiopsis</taxon>
    </lineage>
</organism>
<dbReference type="InterPro" id="IPR002509">
    <property type="entry name" value="NODB_dom"/>
</dbReference>
<reference evidence="5 6" key="1">
    <citation type="journal article" date="2014" name="Int. J. Syst. Evol. Microbiol.">
        <title>Complete genome sequence of Corynebacterium casei LMG S-19264T (=DSM 44701T), isolated from a smear-ripened cheese.</title>
        <authorList>
            <consortium name="US DOE Joint Genome Institute (JGI-PGF)"/>
            <person name="Walter F."/>
            <person name="Albersmeier A."/>
            <person name="Kalinowski J."/>
            <person name="Ruckert C."/>
        </authorList>
    </citation>
    <scope>NUCLEOTIDE SEQUENCE [LARGE SCALE GENOMIC DNA]</scope>
    <source>
        <strain evidence="5 6">KCTC 19473</strain>
    </source>
</reference>
<keyword evidence="6" id="KW-1185">Reference proteome</keyword>
<dbReference type="AlphaFoldDB" id="A0A918X685"/>
<dbReference type="PANTHER" id="PTHR10587">
    <property type="entry name" value="GLYCOSYL TRANSFERASE-RELATED"/>
    <property type="match status" value="1"/>
</dbReference>
<feature type="region of interest" description="Disordered" evidence="3">
    <location>
        <begin position="495"/>
        <end position="527"/>
    </location>
</feature>
<protein>
    <recommendedName>
        <fullName evidence="4">NodB homology domain-containing protein</fullName>
    </recommendedName>
</protein>
<dbReference type="EMBL" id="BMXL01000001">
    <property type="protein sequence ID" value="GHD14974.1"/>
    <property type="molecule type" value="Genomic_DNA"/>
</dbReference>
<dbReference type="GO" id="GO:0016020">
    <property type="term" value="C:membrane"/>
    <property type="evidence" value="ECO:0007669"/>
    <property type="project" value="TreeGrafter"/>
</dbReference>
<sequence>MEFYLVNKRSLPNMAPDRPLATAALALAVLLGLLIMATRPPGLLTADSAQSSDEPSGDEEVTLPPAEGEPDGQTVVDPGSVSGLQEEELSYDGPVDTSVTYPALPRAEPLTEYLEGRLSDEVAAFDHANPGADSYRADWNLTAARQGLVGVRFVATESDSEGESERFSTYWYDTGQGQVHGSTHLLDGQEALTALNTLVREELGEDAHTSGMYPISALYDSIGFNPDGDLVVEFDTGQVAPASQGRTHAVLDHSEVEPLLSELGNRVHEAATVGVDTFEIAEAPDTGRDDSLGPAPGTILPDDGSVDCTDTGTTCVALTFDDGPGGGTPQLLDTLGRHDARATFFVTGHPVQEHPETLRRAYAEGHEIANHTLNHPDLTSIGADEATMDLSSTQALVLRETGYEMDLMRPPYGATDGGVAAVSEEMGLAQILWSVDTNDWLHRDAEKVADTALEGADDGAIILMHDIHSTTITAAEEIVQELESRGVEMVTVSQLLGSTEPGERYTDGVPEEGDQEDADEGADASDG</sequence>
<dbReference type="Proteomes" id="UP000654947">
    <property type="component" value="Unassembled WGS sequence"/>
</dbReference>
<evidence type="ECO:0000313" key="6">
    <source>
        <dbReference type="Proteomes" id="UP000654947"/>
    </source>
</evidence>
<dbReference type="SUPFAM" id="SSF88713">
    <property type="entry name" value="Glycoside hydrolase/deacetylase"/>
    <property type="match status" value="1"/>
</dbReference>
<name>A0A918X685_9ACTN</name>